<evidence type="ECO:0000313" key="2">
    <source>
        <dbReference type="EMBL" id="VVC03697.1"/>
    </source>
</evidence>
<dbReference type="GO" id="GO:0016747">
    <property type="term" value="F:acyltransferase activity, transferring groups other than amino-acyl groups"/>
    <property type="evidence" value="ECO:0007669"/>
    <property type="project" value="InterPro"/>
</dbReference>
<feature type="domain" description="N-acetyltransferase" evidence="1">
    <location>
        <begin position="1"/>
        <end position="149"/>
    </location>
</feature>
<reference evidence="2 3" key="1">
    <citation type="submission" date="2019-08" db="EMBL/GenBank/DDBJ databases">
        <authorList>
            <person name="Vazquez-Campos X."/>
        </authorList>
    </citation>
    <scope>NUCLEOTIDE SEQUENCE [LARGE SCALE GENOMIC DNA]</scope>
    <source>
        <strain evidence="2">LFW-283_2</strain>
    </source>
</reference>
<protein>
    <submittedName>
        <fullName evidence="2">Acetyltransferase (GNAT) domain protein</fullName>
    </submittedName>
</protein>
<dbReference type="InterPro" id="IPR000182">
    <property type="entry name" value="GNAT_dom"/>
</dbReference>
<name>A0A5E4LS51_9ARCH</name>
<accession>A0A5E4LS51</accession>
<dbReference type="Pfam" id="PF00583">
    <property type="entry name" value="Acetyltransf_1"/>
    <property type="match status" value="1"/>
</dbReference>
<dbReference type="CDD" id="cd04301">
    <property type="entry name" value="NAT_SF"/>
    <property type="match status" value="1"/>
</dbReference>
<evidence type="ECO:0000259" key="1">
    <source>
        <dbReference type="PROSITE" id="PS51186"/>
    </source>
</evidence>
<dbReference type="Proteomes" id="UP000789941">
    <property type="component" value="Unassembled WGS sequence"/>
</dbReference>
<dbReference type="SUPFAM" id="SSF55729">
    <property type="entry name" value="Acyl-CoA N-acyltransferases (Nat)"/>
    <property type="match status" value="1"/>
</dbReference>
<dbReference type="AlphaFoldDB" id="A0A5E4LS51"/>
<organism evidence="2 3">
    <name type="scientific">Candidatus Bilamarchaeum dharawalense</name>
    <dbReference type="NCBI Taxonomy" id="2885759"/>
    <lineage>
        <taxon>Archaea</taxon>
        <taxon>Candidatus Micrarchaeota</taxon>
        <taxon>Candidatus Micrarchaeia</taxon>
        <taxon>Candidatus Anstonellales</taxon>
        <taxon>Candidatus Bilamarchaeaceae</taxon>
        <taxon>Candidatus Bilamarchaeum</taxon>
    </lineage>
</organism>
<evidence type="ECO:0000313" key="3">
    <source>
        <dbReference type="Proteomes" id="UP000789941"/>
    </source>
</evidence>
<dbReference type="Gene3D" id="3.40.630.30">
    <property type="match status" value="1"/>
</dbReference>
<dbReference type="InterPro" id="IPR016181">
    <property type="entry name" value="Acyl_CoA_acyltransferase"/>
</dbReference>
<gene>
    <name evidence="2" type="ORF">LFW2832_00478</name>
</gene>
<dbReference type="PROSITE" id="PS51186">
    <property type="entry name" value="GNAT"/>
    <property type="match status" value="1"/>
</dbReference>
<dbReference type="EMBL" id="CABMJJ010000008">
    <property type="protein sequence ID" value="VVC03697.1"/>
    <property type="molecule type" value="Genomic_DNA"/>
</dbReference>
<proteinExistence type="predicted"/>
<sequence length="169" mass="19682">MKFERITPDSCYFDSVKKIYETSFPPEEKRDLTEKLFTNPNYSLLAVLEEDIIGFLSVWDLGNFVFIEHFAVVKELRDQGIGTKMLVQYLSDHNNVILEVEMPQTEDQYLRIKFYEKIGFKLCVYPYVQPSYGPGKPPVSLFLMSYPRTLGSDDFAAIKEKLYKTVYGL</sequence>
<comment type="caution">
    <text evidence="2">The sequence shown here is derived from an EMBL/GenBank/DDBJ whole genome shotgun (WGS) entry which is preliminary data.</text>
</comment>